<comment type="caution">
    <text evidence="1">The sequence shown here is derived from an EMBL/GenBank/DDBJ whole genome shotgun (WGS) entry which is preliminary data.</text>
</comment>
<evidence type="ECO:0008006" key="3">
    <source>
        <dbReference type="Google" id="ProtNLM"/>
    </source>
</evidence>
<dbReference type="Proteomes" id="UP001634394">
    <property type="component" value="Unassembled WGS sequence"/>
</dbReference>
<accession>A0ABD3W5D9</accession>
<dbReference type="InterPro" id="IPR036140">
    <property type="entry name" value="PFN_sf"/>
</dbReference>
<dbReference type="Pfam" id="PF00235">
    <property type="entry name" value="Profilin"/>
    <property type="match status" value="1"/>
</dbReference>
<keyword evidence="2" id="KW-1185">Reference proteome</keyword>
<dbReference type="Gene3D" id="3.30.450.30">
    <property type="entry name" value="Dynein light chain 2a, cytoplasmic"/>
    <property type="match status" value="1"/>
</dbReference>
<dbReference type="InterPro" id="IPR048278">
    <property type="entry name" value="PFN"/>
</dbReference>
<proteinExistence type="predicted"/>
<name>A0ABD3W5D9_SINWO</name>
<gene>
    <name evidence="1" type="ORF">ACJMK2_040785</name>
</gene>
<dbReference type="AlphaFoldDB" id="A0ABD3W5D9"/>
<protein>
    <recommendedName>
        <fullName evidence="3">Profilin</fullName>
    </recommendedName>
</protein>
<evidence type="ECO:0000313" key="1">
    <source>
        <dbReference type="EMBL" id="KAL3867943.1"/>
    </source>
</evidence>
<organism evidence="1 2">
    <name type="scientific">Sinanodonta woodiana</name>
    <name type="common">Chinese pond mussel</name>
    <name type="synonym">Anodonta woodiana</name>
    <dbReference type="NCBI Taxonomy" id="1069815"/>
    <lineage>
        <taxon>Eukaryota</taxon>
        <taxon>Metazoa</taxon>
        <taxon>Spiralia</taxon>
        <taxon>Lophotrochozoa</taxon>
        <taxon>Mollusca</taxon>
        <taxon>Bivalvia</taxon>
        <taxon>Autobranchia</taxon>
        <taxon>Heteroconchia</taxon>
        <taxon>Palaeoheterodonta</taxon>
        <taxon>Unionida</taxon>
        <taxon>Unionoidea</taxon>
        <taxon>Unionidae</taxon>
        <taxon>Unioninae</taxon>
        <taxon>Sinanodonta</taxon>
    </lineage>
</organism>
<sequence>MCGNQWDSHLYKLKRTGKIERAALINHVGSVLAVTPGFKLTEQEVAGIFSALGHKYSHLTKLQIGQDAFTCFQHSQNTDILVGRAENDVLTIQKCNDFVVVGLADPESPGSCILEVMTFAKRSNRKSKLST</sequence>
<evidence type="ECO:0000313" key="2">
    <source>
        <dbReference type="Proteomes" id="UP001634394"/>
    </source>
</evidence>
<dbReference type="SUPFAM" id="SSF55770">
    <property type="entry name" value="Profilin (actin-binding protein)"/>
    <property type="match status" value="1"/>
</dbReference>
<reference evidence="1 2" key="1">
    <citation type="submission" date="2024-11" db="EMBL/GenBank/DDBJ databases">
        <title>Chromosome-level genome assembly of the freshwater bivalve Anodonta woodiana.</title>
        <authorList>
            <person name="Chen X."/>
        </authorList>
    </citation>
    <scope>NUCLEOTIDE SEQUENCE [LARGE SCALE GENOMIC DNA]</scope>
    <source>
        <strain evidence="1">MN2024</strain>
        <tissue evidence="1">Gills</tissue>
    </source>
</reference>
<dbReference type="EMBL" id="JBJQND010000008">
    <property type="protein sequence ID" value="KAL3867943.1"/>
    <property type="molecule type" value="Genomic_DNA"/>
</dbReference>